<feature type="compositionally biased region" description="Low complexity" evidence="1">
    <location>
        <begin position="1"/>
        <end position="13"/>
    </location>
</feature>
<dbReference type="EMBL" id="CP053418">
    <property type="protein sequence ID" value="QJW84367.1"/>
    <property type="molecule type" value="Genomic_DNA"/>
</dbReference>
<keyword evidence="3" id="KW-1185">Reference proteome</keyword>
<accession>A0ABX6P3S8</accession>
<sequence>MLANTGPQQQPMGLLGGGWQPQQGDGLLRSLVGDPRNPNDPRADALMALGSGLSRGSMSSGFDAARGVFADTEERGMRRAAQEQQLLAGRMGLTKSAMEIQSMQQAQQKQQALAPARQRMRGGQAFQALPNGSDSFGIPTVGETPLFSMGTQPGASSAMGNAGMPQFSGPQYGAGQPGAHSSRSRPHKVAIAVALGVARAAGPRTFIRA</sequence>
<feature type="region of interest" description="Disordered" evidence="1">
    <location>
        <begin position="152"/>
        <end position="184"/>
    </location>
</feature>
<proteinExistence type="predicted"/>
<reference evidence="2 3" key="2">
    <citation type="submission" date="2020-05" db="EMBL/GenBank/DDBJ databases">
        <authorList>
            <person name="Khan S.A."/>
            <person name="Jeon C.O."/>
            <person name="Chun B.H."/>
        </authorList>
    </citation>
    <scope>NUCLEOTIDE SEQUENCE [LARGE SCALE GENOMIC DNA]</scope>
    <source>
        <strain evidence="2 3">H242</strain>
    </source>
</reference>
<evidence type="ECO:0000256" key="1">
    <source>
        <dbReference type="SAM" id="MobiDB-lite"/>
    </source>
</evidence>
<protein>
    <submittedName>
        <fullName evidence="2">Uncharacterized protein</fullName>
    </submittedName>
</protein>
<evidence type="ECO:0000313" key="2">
    <source>
        <dbReference type="EMBL" id="QJW84367.1"/>
    </source>
</evidence>
<reference evidence="2 3" key="1">
    <citation type="submission" date="2020-05" db="EMBL/GenBank/DDBJ databases">
        <title>Ramlibacter rhizophilus sp. nov., isolated from rhizosphere soil of national flower Mugunghwa from South Korea.</title>
        <authorList>
            <person name="Zheng-Fei Y."/>
            <person name="Huan T."/>
        </authorList>
    </citation>
    <scope>NUCLEOTIDE SEQUENCE [LARGE SCALE GENOMIC DNA]</scope>
    <source>
        <strain evidence="2 3">H242</strain>
    </source>
</reference>
<name>A0ABX6P3S8_9BURK</name>
<dbReference type="Proteomes" id="UP000500826">
    <property type="component" value="Chromosome"/>
</dbReference>
<gene>
    <name evidence="2" type="ORF">HK414_13020</name>
</gene>
<organism evidence="2 3">
    <name type="scientific">Ramlibacter terrae</name>
    <dbReference type="NCBI Taxonomy" id="2732511"/>
    <lineage>
        <taxon>Bacteria</taxon>
        <taxon>Pseudomonadati</taxon>
        <taxon>Pseudomonadota</taxon>
        <taxon>Betaproteobacteria</taxon>
        <taxon>Burkholderiales</taxon>
        <taxon>Comamonadaceae</taxon>
        <taxon>Ramlibacter</taxon>
    </lineage>
</organism>
<evidence type="ECO:0000313" key="3">
    <source>
        <dbReference type="Proteomes" id="UP000500826"/>
    </source>
</evidence>
<feature type="region of interest" description="Disordered" evidence="1">
    <location>
        <begin position="1"/>
        <end position="45"/>
    </location>
</feature>